<feature type="chain" id="PRO_5043975626" description="Outer membrane protein beta-barrel domain-containing protein" evidence="2">
    <location>
        <begin position="28"/>
        <end position="220"/>
    </location>
</feature>
<gene>
    <name evidence="4" type="ORF">LEN_4309</name>
</gene>
<dbReference type="Proteomes" id="UP000218824">
    <property type="component" value="Chromosome"/>
</dbReference>
<sequence>MNIAIARTLAAALAGALSFAPSFGAAAQERSYTYLEAGYLAQSLRSPRGDAVGLDDIDARGGYLAGSLALNEHWFASAGLYKGRDDVDLRAGETTLARLDLDAQQVALGLGYRAALSERVDWTAELGWLNTRLAFEHKPLALRERSDGDDARLSLGLRGDLAPNLEGWAKLRYTDGDVYDSEFGGAGGVLLKFNPVWGASAQADFGAGNRQYTLGVRASF</sequence>
<keyword evidence="1 2" id="KW-0732">Signal</keyword>
<evidence type="ECO:0000259" key="3">
    <source>
        <dbReference type="Pfam" id="PF13505"/>
    </source>
</evidence>
<dbReference type="AlphaFoldDB" id="A0AAU9B5G2"/>
<evidence type="ECO:0000256" key="2">
    <source>
        <dbReference type="SAM" id="SignalP"/>
    </source>
</evidence>
<proteinExistence type="predicted"/>
<dbReference type="Pfam" id="PF13505">
    <property type="entry name" value="OMP_b-brl"/>
    <property type="match status" value="1"/>
</dbReference>
<dbReference type="EMBL" id="AP014940">
    <property type="protein sequence ID" value="BAV99796.1"/>
    <property type="molecule type" value="Genomic_DNA"/>
</dbReference>
<feature type="domain" description="Outer membrane protein beta-barrel" evidence="3">
    <location>
        <begin position="12"/>
        <end position="175"/>
    </location>
</feature>
<dbReference type="GeneID" id="83066100"/>
<name>A0AAU9B5G2_LYSEN</name>
<reference evidence="4 5" key="1">
    <citation type="journal article" date="2017" name="DNA Res.">
        <title>Complete genome sequence and expression profile of the commercial lytic enzyme producer Lysobacter enzymogenes M497-1.</title>
        <authorList>
            <person name="Takami H."/>
            <person name="Toyoda A."/>
            <person name="Uchiyama I."/>
            <person name="Itoh T."/>
            <person name="Takaki Y."/>
            <person name="Arai W."/>
            <person name="Nishi S."/>
            <person name="Kawai M."/>
            <person name="Shinya K."/>
            <person name="Ikeda H."/>
        </authorList>
    </citation>
    <scope>NUCLEOTIDE SEQUENCE [LARGE SCALE GENOMIC DNA]</scope>
    <source>
        <strain evidence="4 5">M497-1</strain>
    </source>
</reference>
<evidence type="ECO:0000313" key="5">
    <source>
        <dbReference type="Proteomes" id="UP000218824"/>
    </source>
</evidence>
<evidence type="ECO:0000256" key="1">
    <source>
        <dbReference type="ARBA" id="ARBA00022729"/>
    </source>
</evidence>
<protein>
    <recommendedName>
        <fullName evidence="3">Outer membrane protein beta-barrel domain-containing protein</fullName>
    </recommendedName>
</protein>
<dbReference type="RefSeq" id="WP_096380974.1">
    <property type="nucleotide sequence ID" value="NZ_AP014940.1"/>
</dbReference>
<feature type="signal peptide" evidence="2">
    <location>
        <begin position="1"/>
        <end position="27"/>
    </location>
</feature>
<evidence type="ECO:0000313" key="4">
    <source>
        <dbReference type="EMBL" id="BAV99796.1"/>
    </source>
</evidence>
<accession>A0AAU9B5G2</accession>
<organism evidence="4 5">
    <name type="scientific">Lysobacter enzymogenes</name>
    <dbReference type="NCBI Taxonomy" id="69"/>
    <lineage>
        <taxon>Bacteria</taxon>
        <taxon>Pseudomonadati</taxon>
        <taxon>Pseudomonadota</taxon>
        <taxon>Gammaproteobacteria</taxon>
        <taxon>Lysobacterales</taxon>
        <taxon>Lysobacteraceae</taxon>
        <taxon>Lysobacter</taxon>
    </lineage>
</organism>
<dbReference type="InterPro" id="IPR027385">
    <property type="entry name" value="Beta-barrel_OMP"/>
</dbReference>
<dbReference type="KEGG" id="lem:LEN_4309"/>